<evidence type="ECO:0000259" key="1">
    <source>
        <dbReference type="Pfam" id="PF14576"/>
    </source>
</evidence>
<gene>
    <name evidence="3" type="ORF">EUGRSUZ_B00175</name>
</gene>
<evidence type="ECO:0000313" key="3">
    <source>
        <dbReference type="EMBL" id="KCW83234.1"/>
    </source>
</evidence>
<dbReference type="KEGG" id="egr:104417333"/>
<dbReference type="OrthoDB" id="1145248at2759"/>
<sequence>MAGVPAPSRLPRAQPRGGHRMFAASDDSAMMKQIQATHTPDGREVDVKPILGLIESLFRHATPGIDGALSGKHGAEEASSEEKAYLASFDSVLEGLPYIIQKISCELSCKCSGGGDAHGTTMAIFNMISAYSWDAKVVLALAAFGVNYGEFSLMIQLYSRNPLAKSVALLKQLPDMMVHSNALKTQFDALHNLIVAMVDVTKCIIQFSELPPQYISSETPPLSTALTHIPTAVYWTIRSIVSCASQIASLIGLGNEYMPSTTEAWELSSLAYKIGSIYDHLKKQLAICYQHIDEKMHFEAFQTLIRLFDRSHMDNMTILKHLICLKDDIHPLVDVSKKSRVSLEVLRKKTVLLLISDLDIATEDIDYLHLIYKEPSAKPASQFEIVWLPIVDIDPRSAAWDMNHQQKFEALQSIMPWYTVHHPSILEPAVIRYIREVWRFSKRVIIVALDPQGKLASPNALHMIRIWGSLAFPFTKEREEALWKEESWKLSLIIDGLDDGTISKWTEQGSYICLYGGEDLGWIRKFTNAAKNVAKIANIPLGMIYLGKSNAKERVKRIAAAITSENLSHCWKDPRYFWFFWARLESMLHSKLQHGMSTENDPVMHEIMTILSYDGSDQGWAIFCHAAEPTMARAKAKNVLDSMEEINDWKDGIDEKGFIPALQDHLRQKEIDSPHHCSRLILPGIDGGIPERVVCAECGRVMEKFIMYRCCTE</sequence>
<dbReference type="GO" id="GO:0010088">
    <property type="term" value="P:phloem development"/>
    <property type="evidence" value="ECO:0007669"/>
    <property type="project" value="InterPro"/>
</dbReference>
<dbReference type="PANTHER" id="PTHR33232">
    <property type="entry name" value="PROTEIN SIEVE ELEMENT OCCLUSION B-LIKE"/>
    <property type="match status" value="1"/>
</dbReference>
<dbReference type="Gramene" id="KCW83234">
    <property type="protein sequence ID" value="KCW83234"/>
    <property type="gene ID" value="EUGRSUZ_B00175"/>
</dbReference>
<dbReference type="InParanoid" id="A0A059CYB7"/>
<proteinExistence type="predicted"/>
<dbReference type="InterPro" id="IPR027944">
    <property type="entry name" value="SEO_C"/>
</dbReference>
<dbReference type="STRING" id="71139.A0A059CYB7"/>
<dbReference type="OMA" id="IYNDTHH"/>
<evidence type="ECO:0000259" key="2">
    <source>
        <dbReference type="Pfam" id="PF14577"/>
    </source>
</evidence>
<name>A0A059CYB7_EUCGR</name>
<dbReference type="PANTHER" id="PTHR33232:SF20">
    <property type="entry name" value="PROTEIN SIEVE ELEMENT OCCLUSION B-LIKE"/>
    <property type="match status" value="1"/>
</dbReference>
<dbReference type="Pfam" id="PF14577">
    <property type="entry name" value="SEO_C"/>
    <property type="match status" value="1"/>
</dbReference>
<organism evidence="3">
    <name type="scientific">Eucalyptus grandis</name>
    <name type="common">Flooded gum</name>
    <dbReference type="NCBI Taxonomy" id="71139"/>
    <lineage>
        <taxon>Eukaryota</taxon>
        <taxon>Viridiplantae</taxon>
        <taxon>Streptophyta</taxon>
        <taxon>Embryophyta</taxon>
        <taxon>Tracheophyta</taxon>
        <taxon>Spermatophyta</taxon>
        <taxon>Magnoliopsida</taxon>
        <taxon>eudicotyledons</taxon>
        <taxon>Gunneridae</taxon>
        <taxon>Pentapetalae</taxon>
        <taxon>rosids</taxon>
        <taxon>malvids</taxon>
        <taxon>Myrtales</taxon>
        <taxon>Myrtaceae</taxon>
        <taxon>Myrtoideae</taxon>
        <taxon>Eucalypteae</taxon>
        <taxon>Eucalyptus</taxon>
    </lineage>
</organism>
<reference evidence="3" key="1">
    <citation type="submission" date="2013-07" db="EMBL/GenBank/DDBJ databases">
        <title>The genome of Eucalyptus grandis.</title>
        <authorList>
            <person name="Schmutz J."/>
            <person name="Hayes R."/>
            <person name="Myburg A."/>
            <person name="Tuskan G."/>
            <person name="Grattapaglia D."/>
            <person name="Rokhsar D.S."/>
        </authorList>
    </citation>
    <scope>NUCLEOTIDE SEQUENCE</scope>
    <source>
        <tissue evidence="3">Leaf extractions</tissue>
    </source>
</reference>
<dbReference type="InterPro" id="IPR039299">
    <property type="entry name" value="SEOA"/>
</dbReference>
<dbReference type="eggNOG" id="ENOG502QS6Q">
    <property type="taxonomic scope" value="Eukaryota"/>
</dbReference>
<dbReference type="Pfam" id="PF14576">
    <property type="entry name" value="SEO_N"/>
    <property type="match status" value="1"/>
</dbReference>
<dbReference type="InterPro" id="IPR027942">
    <property type="entry name" value="SEO_N"/>
</dbReference>
<protein>
    <recommendedName>
        <fullName evidence="4">Sieve element occlusion N-terminal domain-containing protein</fullName>
    </recommendedName>
</protein>
<dbReference type="AlphaFoldDB" id="A0A059CYB7"/>
<dbReference type="EMBL" id="KK198754">
    <property type="protein sequence ID" value="KCW83234.1"/>
    <property type="molecule type" value="Genomic_DNA"/>
</dbReference>
<evidence type="ECO:0008006" key="4">
    <source>
        <dbReference type="Google" id="ProtNLM"/>
    </source>
</evidence>
<accession>A0A059CYB7</accession>
<feature type="domain" description="Sieve element occlusion N-terminal" evidence="1">
    <location>
        <begin position="25"/>
        <end position="312"/>
    </location>
</feature>
<feature type="domain" description="Sieve element occlusion C-terminal" evidence="2">
    <location>
        <begin position="478"/>
        <end position="712"/>
    </location>
</feature>